<dbReference type="Proteomes" id="UP001153678">
    <property type="component" value="Unassembled WGS sequence"/>
</dbReference>
<gene>
    <name evidence="2" type="ORF">FWILDA_LOCUS16090</name>
</gene>
<dbReference type="EMBL" id="CAMKVN010009625">
    <property type="protein sequence ID" value="CAI2193467.1"/>
    <property type="molecule type" value="Genomic_DNA"/>
</dbReference>
<dbReference type="OrthoDB" id="2442580at2759"/>
<feature type="compositionally biased region" description="Polar residues" evidence="1">
    <location>
        <begin position="20"/>
        <end position="55"/>
    </location>
</feature>
<comment type="caution">
    <text evidence="2">The sequence shown here is derived from an EMBL/GenBank/DDBJ whole genome shotgun (WGS) entry which is preliminary data.</text>
</comment>
<proteinExistence type="predicted"/>
<protein>
    <submittedName>
        <fullName evidence="2">2426_t:CDS:1</fullName>
    </submittedName>
</protein>
<feature type="non-terminal residue" evidence="2">
    <location>
        <position position="135"/>
    </location>
</feature>
<evidence type="ECO:0000256" key="1">
    <source>
        <dbReference type="SAM" id="MobiDB-lite"/>
    </source>
</evidence>
<dbReference type="AlphaFoldDB" id="A0A9W4T3U3"/>
<name>A0A9W4T3U3_9GLOM</name>
<evidence type="ECO:0000313" key="2">
    <source>
        <dbReference type="EMBL" id="CAI2193467.1"/>
    </source>
</evidence>
<sequence>AKKPIVIAKEAEEEPCKNNEAVNQEEPCNNNEAENQEEPCNNNEAVNQEESCNNNDKTEDEPDYTNNKKRKFGKFNNFNHVLESIQRSRDYWEKSYILRDENEKERYKIMANDELTKAINGLKRQKLTEILFFNL</sequence>
<organism evidence="2 3">
    <name type="scientific">Funneliformis geosporum</name>
    <dbReference type="NCBI Taxonomy" id="1117311"/>
    <lineage>
        <taxon>Eukaryota</taxon>
        <taxon>Fungi</taxon>
        <taxon>Fungi incertae sedis</taxon>
        <taxon>Mucoromycota</taxon>
        <taxon>Glomeromycotina</taxon>
        <taxon>Glomeromycetes</taxon>
        <taxon>Glomerales</taxon>
        <taxon>Glomeraceae</taxon>
        <taxon>Funneliformis</taxon>
    </lineage>
</organism>
<reference evidence="2" key="1">
    <citation type="submission" date="2022-08" db="EMBL/GenBank/DDBJ databases">
        <authorList>
            <person name="Kallberg Y."/>
            <person name="Tangrot J."/>
            <person name="Rosling A."/>
        </authorList>
    </citation>
    <scope>NUCLEOTIDE SEQUENCE</scope>
    <source>
        <strain evidence="2">Wild A</strain>
    </source>
</reference>
<accession>A0A9W4T3U3</accession>
<feature type="region of interest" description="Disordered" evidence="1">
    <location>
        <begin position="1"/>
        <end position="71"/>
    </location>
</feature>
<evidence type="ECO:0000313" key="3">
    <source>
        <dbReference type="Proteomes" id="UP001153678"/>
    </source>
</evidence>
<keyword evidence="3" id="KW-1185">Reference proteome</keyword>